<evidence type="ECO:0000313" key="2">
    <source>
        <dbReference type="EMBL" id="AEM47317.1"/>
    </source>
</evidence>
<dbReference type="InterPro" id="IPR041049">
    <property type="entry name" value="DUF5615"/>
</dbReference>
<dbReference type="Proteomes" id="UP000009220">
    <property type="component" value="Chromosome"/>
</dbReference>
<evidence type="ECO:0000259" key="1">
    <source>
        <dbReference type="Pfam" id="PF18480"/>
    </source>
</evidence>
<feature type="domain" description="DUF5615" evidence="1">
    <location>
        <begin position="1"/>
        <end position="99"/>
    </location>
</feature>
<dbReference type="STRING" id="743299.Acife_1156"/>
<dbReference type="Pfam" id="PF18480">
    <property type="entry name" value="DUF5615"/>
    <property type="match status" value="1"/>
</dbReference>
<dbReference type="EMBL" id="CP002985">
    <property type="protein sequence ID" value="AEM47317.1"/>
    <property type="molecule type" value="Genomic_DNA"/>
</dbReference>
<dbReference type="AlphaFoldDB" id="G0JP86"/>
<sequence>MKLLLDENLSRRIVPMLEMGFPGSSHVVLLGLERAGDHDIWIYAQQNDFVIVTRDSDFSDMNALYGPPPKVVRFCRGNCHRKVVAQALIEHREEILYALSEAGRGLVEIL</sequence>
<dbReference type="HOGENOM" id="CLU_150003_3_2_6"/>
<dbReference type="eggNOG" id="COG4634">
    <property type="taxonomic scope" value="Bacteria"/>
</dbReference>
<evidence type="ECO:0000313" key="3">
    <source>
        <dbReference type="Proteomes" id="UP000009220"/>
    </source>
</evidence>
<organism evidence="2 3">
    <name type="scientific">Acidithiobacillus ferrivorans SS3</name>
    <dbReference type="NCBI Taxonomy" id="743299"/>
    <lineage>
        <taxon>Bacteria</taxon>
        <taxon>Pseudomonadati</taxon>
        <taxon>Pseudomonadota</taxon>
        <taxon>Acidithiobacillia</taxon>
        <taxon>Acidithiobacillales</taxon>
        <taxon>Acidithiobacillaceae</taxon>
        <taxon>Acidithiobacillus</taxon>
    </lineage>
</organism>
<accession>G0JP86</accession>
<dbReference type="KEGG" id="afi:Acife_1156"/>
<dbReference type="RefSeq" id="WP_014028574.1">
    <property type="nucleotide sequence ID" value="NC_015942.1"/>
</dbReference>
<proteinExistence type="predicted"/>
<name>G0JP86_9PROT</name>
<gene>
    <name evidence="2" type="ORF">Acife_1156</name>
</gene>
<protein>
    <recommendedName>
        <fullName evidence="1">DUF5615 domain-containing protein</fullName>
    </recommendedName>
</protein>
<reference evidence="2 3" key="1">
    <citation type="journal article" date="2011" name="J. Bacteriol.">
        <title>Draft genome of the psychrotolerant acidophile Acidithiobacillus ferrivorans SS3.</title>
        <authorList>
            <person name="Liljeqvist M."/>
            <person name="Valdes J."/>
            <person name="Holmes D.S."/>
            <person name="Dopson M."/>
        </authorList>
    </citation>
    <scope>NUCLEOTIDE SEQUENCE [LARGE SCALE GENOMIC DNA]</scope>
    <source>
        <strain evidence="2 3">SS3</strain>
    </source>
</reference>